<proteinExistence type="predicted"/>
<protein>
    <submittedName>
        <fullName evidence="1">Uncharacterized protein</fullName>
    </submittedName>
</protein>
<organism evidence="1 2">
    <name type="scientific">Henosepilachna vigintioctopunctata</name>
    <dbReference type="NCBI Taxonomy" id="420089"/>
    <lineage>
        <taxon>Eukaryota</taxon>
        <taxon>Metazoa</taxon>
        <taxon>Ecdysozoa</taxon>
        <taxon>Arthropoda</taxon>
        <taxon>Hexapoda</taxon>
        <taxon>Insecta</taxon>
        <taxon>Pterygota</taxon>
        <taxon>Neoptera</taxon>
        <taxon>Endopterygota</taxon>
        <taxon>Coleoptera</taxon>
        <taxon>Polyphaga</taxon>
        <taxon>Cucujiformia</taxon>
        <taxon>Coccinelloidea</taxon>
        <taxon>Coccinellidae</taxon>
        <taxon>Epilachninae</taxon>
        <taxon>Epilachnini</taxon>
        <taxon>Henosepilachna</taxon>
    </lineage>
</organism>
<sequence length="205" mass="24840">MKELDITPLNRNEINNQILAREPFIRPDFDLLNPTGNYLDEDAQLYQGKCKHFYEIAKQFQKYNEQTFVTSKVKTQADYDNFVKENSANFFDHDKEETESEFIKQFYHKMNNYGNNGKMERRRLIRNIHEKLNTKTEDICIAPWFKRYNILNKFIHYSRSIILKNRLLTNLEKLKLLDRNQIADLQKKHVRCRNESYAKLFEKFI</sequence>
<keyword evidence="2" id="KW-1185">Reference proteome</keyword>
<dbReference type="Proteomes" id="UP001431783">
    <property type="component" value="Unassembled WGS sequence"/>
</dbReference>
<reference evidence="1 2" key="1">
    <citation type="submission" date="2023-03" db="EMBL/GenBank/DDBJ databases">
        <title>Genome insight into feeding habits of ladybird beetles.</title>
        <authorList>
            <person name="Li H.-S."/>
            <person name="Huang Y.-H."/>
            <person name="Pang H."/>
        </authorList>
    </citation>
    <scope>NUCLEOTIDE SEQUENCE [LARGE SCALE GENOMIC DNA]</scope>
    <source>
        <strain evidence="1">SYSU_2023b</strain>
        <tissue evidence="1">Whole body</tissue>
    </source>
</reference>
<dbReference type="EMBL" id="JARQZJ010000031">
    <property type="protein sequence ID" value="KAK9874287.1"/>
    <property type="molecule type" value="Genomic_DNA"/>
</dbReference>
<comment type="caution">
    <text evidence="1">The sequence shown here is derived from an EMBL/GenBank/DDBJ whole genome shotgun (WGS) entry which is preliminary data.</text>
</comment>
<evidence type="ECO:0000313" key="2">
    <source>
        <dbReference type="Proteomes" id="UP001431783"/>
    </source>
</evidence>
<name>A0AAW1TS28_9CUCU</name>
<gene>
    <name evidence="1" type="ORF">WA026_002639</name>
</gene>
<evidence type="ECO:0000313" key="1">
    <source>
        <dbReference type="EMBL" id="KAK9874287.1"/>
    </source>
</evidence>
<accession>A0AAW1TS28</accession>
<dbReference type="AlphaFoldDB" id="A0AAW1TS28"/>